<feature type="transmembrane region" description="Helical" evidence="8">
    <location>
        <begin position="242"/>
        <end position="260"/>
    </location>
</feature>
<dbReference type="InterPro" id="IPR004776">
    <property type="entry name" value="Mem_transp_PIN-like"/>
</dbReference>
<accession>A0A066UNQ1</accession>
<gene>
    <name evidence="9" type="ORF">MBO_01195</name>
</gene>
<feature type="transmembrane region" description="Helical" evidence="8">
    <location>
        <begin position="266"/>
        <end position="284"/>
    </location>
</feature>
<feature type="transmembrane region" description="Helical" evidence="8">
    <location>
        <begin position="296"/>
        <end position="316"/>
    </location>
</feature>
<dbReference type="InterPro" id="IPR038770">
    <property type="entry name" value="Na+/solute_symporter_sf"/>
</dbReference>
<dbReference type="AlphaFoldDB" id="A0A066UNQ1"/>
<feature type="transmembrane region" description="Helical" evidence="8">
    <location>
        <begin position="174"/>
        <end position="191"/>
    </location>
</feature>
<comment type="caution">
    <text evidence="9">The sequence shown here is derived from an EMBL/GenBank/DDBJ whole genome shotgun (WGS) entry which is preliminary data.</text>
</comment>
<dbReference type="Pfam" id="PF03547">
    <property type="entry name" value="Mem_trans"/>
    <property type="match status" value="1"/>
</dbReference>
<protein>
    <submittedName>
        <fullName evidence="9">Auxin efflux carrier</fullName>
    </submittedName>
</protein>
<keyword evidence="10" id="KW-1185">Reference proteome</keyword>
<keyword evidence="3" id="KW-0813">Transport</keyword>
<dbReference type="eggNOG" id="COG0679">
    <property type="taxonomic scope" value="Bacteria"/>
</dbReference>
<sequence>MNVQEILQAISFAFMIAFPNLALMGLGFYMKRAGKIDGDFIDTASKIVFNFGLPCLLFFSVIKSEVDYAEQLPLIMAGFVTTFVLFFGAELYAKMLIKDVRDKGVFVQGVFRSNMAIISLSVANNAYGAVGTSVGAVYMGILTILYNILSVITLSRTQEGKNLSAQSVDIVKKIFTNPLIIALVSAFAYKAVNLPLPPQPITKTGELLSNIALPLALICAGATLDIKSMLGLSGVSMQASIGRIIIAPLLAVLTGVVFALPPVQFGVLFVMVASPAAAASYVMAKAMGGNDVLAANILTFTTVVSMVGMAVGMAWLRVLGWV</sequence>
<feature type="transmembrane region" description="Helical" evidence="8">
    <location>
        <begin position="40"/>
        <end position="62"/>
    </location>
</feature>
<dbReference type="EMBL" id="AOMT01000005">
    <property type="protein sequence ID" value="KDN25769.1"/>
    <property type="molecule type" value="Genomic_DNA"/>
</dbReference>
<evidence type="ECO:0000256" key="3">
    <source>
        <dbReference type="ARBA" id="ARBA00022448"/>
    </source>
</evidence>
<evidence type="ECO:0000256" key="7">
    <source>
        <dbReference type="ARBA" id="ARBA00023136"/>
    </source>
</evidence>
<comment type="similarity">
    <text evidence="2">Belongs to the auxin efflux carrier (TC 2.A.69) family.</text>
</comment>
<reference evidence="9 10" key="1">
    <citation type="journal article" date="2014" name="Genome Announc.">
        <title>Draft Genome Sequence of Moraxella bovoculi Strain 237T (ATCC BAA-1259T) Isolated from a Calf with Infectious Bovine Keratoconjunctivitis.</title>
        <authorList>
            <person name="Calcutt M.J."/>
            <person name="Foecking M.F."/>
            <person name="Martin N.T."/>
            <person name="Mhlanga-Mutangadura T."/>
            <person name="Reilly T.J."/>
        </authorList>
    </citation>
    <scope>NUCLEOTIDE SEQUENCE [LARGE SCALE GENOMIC DNA]</scope>
    <source>
        <strain evidence="9 10">237</strain>
    </source>
</reference>
<keyword evidence="7 8" id="KW-0472">Membrane</keyword>
<dbReference type="Proteomes" id="UP000035860">
    <property type="component" value="Unassembled WGS sequence"/>
</dbReference>
<keyword evidence="4" id="KW-1003">Cell membrane</keyword>
<dbReference type="GO" id="GO:0055085">
    <property type="term" value="P:transmembrane transport"/>
    <property type="evidence" value="ECO:0007669"/>
    <property type="project" value="InterPro"/>
</dbReference>
<dbReference type="PANTHER" id="PTHR36838">
    <property type="entry name" value="AUXIN EFFLUX CARRIER FAMILY PROTEIN"/>
    <property type="match status" value="1"/>
</dbReference>
<evidence type="ECO:0000256" key="2">
    <source>
        <dbReference type="ARBA" id="ARBA00010145"/>
    </source>
</evidence>
<feature type="transmembrane region" description="Helical" evidence="8">
    <location>
        <begin position="105"/>
        <end position="123"/>
    </location>
</feature>
<organism evidence="9 10">
    <name type="scientific">Moraxella bovoculi 237</name>
    <dbReference type="NCBI Taxonomy" id="743974"/>
    <lineage>
        <taxon>Bacteria</taxon>
        <taxon>Pseudomonadati</taxon>
        <taxon>Pseudomonadota</taxon>
        <taxon>Gammaproteobacteria</taxon>
        <taxon>Moraxellales</taxon>
        <taxon>Moraxellaceae</taxon>
        <taxon>Moraxella</taxon>
    </lineage>
</organism>
<feature type="transmembrane region" description="Helical" evidence="8">
    <location>
        <begin position="6"/>
        <end position="28"/>
    </location>
</feature>
<dbReference type="GO" id="GO:0005886">
    <property type="term" value="C:plasma membrane"/>
    <property type="evidence" value="ECO:0007669"/>
    <property type="project" value="UniProtKB-SubCell"/>
</dbReference>
<name>A0A066UNQ1_9GAMM</name>
<feature type="transmembrane region" description="Helical" evidence="8">
    <location>
        <begin position="74"/>
        <end position="93"/>
    </location>
</feature>
<evidence type="ECO:0000313" key="10">
    <source>
        <dbReference type="Proteomes" id="UP000035860"/>
    </source>
</evidence>
<evidence type="ECO:0000256" key="6">
    <source>
        <dbReference type="ARBA" id="ARBA00022989"/>
    </source>
</evidence>
<evidence type="ECO:0000256" key="1">
    <source>
        <dbReference type="ARBA" id="ARBA00004651"/>
    </source>
</evidence>
<dbReference type="PANTHER" id="PTHR36838:SF4">
    <property type="entry name" value="AUXIN EFFLUX CARRIER FAMILY PROTEIN"/>
    <property type="match status" value="1"/>
</dbReference>
<feature type="transmembrane region" description="Helical" evidence="8">
    <location>
        <begin position="135"/>
        <end position="154"/>
    </location>
</feature>
<comment type="subcellular location">
    <subcellularLocation>
        <location evidence="1">Cell membrane</location>
        <topology evidence="1">Multi-pass membrane protein</topology>
    </subcellularLocation>
</comment>
<keyword evidence="5 8" id="KW-0812">Transmembrane</keyword>
<dbReference type="Gene3D" id="1.20.1530.20">
    <property type="match status" value="1"/>
</dbReference>
<evidence type="ECO:0000256" key="8">
    <source>
        <dbReference type="SAM" id="Phobius"/>
    </source>
</evidence>
<proteinExistence type="inferred from homology"/>
<evidence type="ECO:0000256" key="4">
    <source>
        <dbReference type="ARBA" id="ARBA00022475"/>
    </source>
</evidence>
<keyword evidence="6 8" id="KW-1133">Transmembrane helix</keyword>
<evidence type="ECO:0000256" key="5">
    <source>
        <dbReference type="ARBA" id="ARBA00022692"/>
    </source>
</evidence>
<evidence type="ECO:0000313" key="9">
    <source>
        <dbReference type="EMBL" id="KDN25769.1"/>
    </source>
</evidence>
<feature type="transmembrane region" description="Helical" evidence="8">
    <location>
        <begin position="211"/>
        <end position="230"/>
    </location>
</feature>